<protein>
    <recommendedName>
        <fullName evidence="3">Cupin domain-containing protein</fullName>
    </recommendedName>
</protein>
<dbReference type="InterPro" id="IPR011051">
    <property type="entry name" value="RmlC_Cupin_sf"/>
</dbReference>
<evidence type="ECO:0000313" key="1">
    <source>
        <dbReference type="EMBL" id="TVV74477.1"/>
    </source>
</evidence>
<dbReference type="RefSeq" id="WP_145150775.1">
    <property type="nucleotide sequence ID" value="NZ_VNIM01000033.1"/>
</dbReference>
<keyword evidence="2" id="KW-1185">Reference proteome</keyword>
<accession>A0A558R548</accession>
<dbReference type="EMBL" id="VNIM01000033">
    <property type="protein sequence ID" value="TVV74477.1"/>
    <property type="molecule type" value="Genomic_DNA"/>
</dbReference>
<dbReference type="OrthoDB" id="7497818at2"/>
<evidence type="ECO:0008006" key="3">
    <source>
        <dbReference type="Google" id="ProtNLM"/>
    </source>
</evidence>
<comment type="caution">
    <text evidence="1">The sequence shown here is derived from an EMBL/GenBank/DDBJ whole genome shotgun (WGS) entry which is preliminary data.</text>
</comment>
<gene>
    <name evidence="1" type="ORF">FOY91_09865</name>
</gene>
<evidence type="ECO:0000313" key="2">
    <source>
        <dbReference type="Proteomes" id="UP000318681"/>
    </source>
</evidence>
<name>A0A558R548_9SPHN</name>
<reference evidence="1 2" key="1">
    <citation type="submission" date="2019-07" db="EMBL/GenBank/DDBJ databases">
        <title>Sphingomonas solaris sp. nov., isolated from a solar panel from Boston, Massachusetts.</title>
        <authorList>
            <person name="Tanner K."/>
            <person name="Pascual J."/>
            <person name="Mancuso C."/>
            <person name="Pereto J."/>
            <person name="Khalil A."/>
            <person name="Vilanova C."/>
        </authorList>
    </citation>
    <scope>NUCLEOTIDE SEQUENCE [LARGE SCALE GENOMIC DNA]</scope>
    <source>
        <strain evidence="1 2">R4DWN</strain>
    </source>
</reference>
<dbReference type="AlphaFoldDB" id="A0A558R548"/>
<organism evidence="1 2">
    <name type="scientific">Alterirhizorhabdus solaris</name>
    <dbReference type="NCBI Taxonomy" id="2529389"/>
    <lineage>
        <taxon>Bacteria</taxon>
        <taxon>Pseudomonadati</taxon>
        <taxon>Pseudomonadota</taxon>
        <taxon>Alphaproteobacteria</taxon>
        <taxon>Sphingomonadales</taxon>
        <taxon>Rhizorhabdaceae</taxon>
        <taxon>Alterirhizorhabdus</taxon>
    </lineage>
</organism>
<dbReference type="SUPFAM" id="SSF51182">
    <property type="entry name" value="RmlC-like cupins"/>
    <property type="match status" value="1"/>
</dbReference>
<dbReference type="Proteomes" id="UP000318681">
    <property type="component" value="Unassembled WGS sequence"/>
</dbReference>
<proteinExistence type="predicted"/>
<sequence>MSGGTRLEAGSVIVIEPGAAAEAAAASDDAVLLVFNPTAALPASSCAGGNVHILPADRVPRMVRLNERANVGAAIFADSACPTCELWLHESAFHDGDFNVDLHSHSEDEIIVVTAGEIVLGQRRYGRGTAIAVAKEAVYGFRTGREGLTFINFRPSHPTYRTADGTRVIDEQALYMGSLGRPPYLPVVMAGATV</sequence>